<protein>
    <submittedName>
        <fullName evidence="1">Uncharacterized protein</fullName>
    </submittedName>
</protein>
<dbReference type="RefSeq" id="XP_033522646.1">
    <property type="nucleotide sequence ID" value="XM_033670525.1"/>
</dbReference>
<reference evidence="1" key="1">
    <citation type="journal article" date="2020" name="Stud. Mycol.">
        <title>101 Dothideomycetes genomes: a test case for predicting lifestyles and emergence of pathogens.</title>
        <authorList>
            <person name="Haridas S."/>
            <person name="Albert R."/>
            <person name="Binder M."/>
            <person name="Bloem J."/>
            <person name="Labutti K."/>
            <person name="Salamov A."/>
            <person name="Andreopoulos B."/>
            <person name="Baker S."/>
            <person name="Barry K."/>
            <person name="Bills G."/>
            <person name="Bluhm B."/>
            <person name="Cannon C."/>
            <person name="Castanera R."/>
            <person name="Culley D."/>
            <person name="Daum C."/>
            <person name="Ezra D."/>
            <person name="Gonzalez J."/>
            <person name="Henrissat B."/>
            <person name="Kuo A."/>
            <person name="Liang C."/>
            <person name="Lipzen A."/>
            <person name="Lutzoni F."/>
            <person name="Magnuson J."/>
            <person name="Mondo S."/>
            <person name="Nolan M."/>
            <person name="Ohm R."/>
            <person name="Pangilinan J."/>
            <person name="Park H.-J."/>
            <person name="Ramirez L."/>
            <person name="Alfaro M."/>
            <person name="Sun H."/>
            <person name="Tritt A."/>
            <person name="Yoshinaga Y."/>
            <person name="Zwiers L.-H."/>
            <person name="Turgeon B."/>
            <person name="Goodwin S."/>
            <person name="Spatafora J."/>
            <person name="Crous P."/>
            <person name="Grigoriev I."/>
        </authorList>
    </citation>
    <scope>NUCLEOTIDE SEQUENCE</scope>
    <source>
        <strain evidence="1">CBS 119687</strain>
    </source>
</reference>
<gene>
    <name evidence="1" type="ORF">P153DRAFT_386384</name>
</gene>
<evidence type="ECO:0000313" key="2">
    <source>
        <dbReference type="Proteomes" id="UP000799771"/>
    </source>
</evidence>
<dbReference type="GeneID" id="54410957"/>
<accession>A0A6A6ABM6</accession>
<sequence>MPVDGERWLFDRVGRDAVTRERFMKPGTRSGIDRKAVKRYIDRIVKFQEKPIVLIYITGRQLARATEILSVRYSYTVKADITANL</sequence>
<name>A0A6A6ABM6_9PLEO</name>
<dbReference type="AlphaFoldDB" id="A0A6A6ABM6"/>
<dbReference type="Proteomes" id="UP000799771">
    <property type="component" value="Unassembled WGS sequence"/>
</dbReference>
<keyword evidence="2" id="KW-1185">Reference proteome</keyword>
<dbReference type="OrthoDB" id="2608216at2759"/>
<organism evidence="1 2">
    <name type="scientific">Dothidotthia symphoricarpi CBS 119687</name>
    <dbReference type="NCBI Taxonomy" id="1392245"/>
    <lineage>
        <taxon>Eukaryota</taxon>
        <taxon>Fungi</taxon>
        <taxon>Dikarya</taxon>
        <taxon>Ascomycota</taxon>
        <taxon>Pezizomycotina</taxon>
        <taxon>Dothideomycetes</taxon>
        <taxon>Pleosporomycetidae</taxon>
        <taxon>Pleosporales</taxon>
        <taxon>Dothidotthiaceae</taxon>
        <taxon>Dothidotthia</taxon>
    </lineage>
</organism>
<evidence type="ECO:0000313" key="1">
    <source>
        <dbReference type="EMBL" id="KAF2128257.1"/>
    </source>
</evidence>
<proteinExistence type="predicted"/>
<dbReference type="EMBL" id="ML977508">
    <property type="protein sequence ID" value="KAF2128257.1"/>
    <property type="molecule type" value="Genomic_DNA"/>
</dbReference>